<comment type="caution">
    <text evidence="2">The sequence shown here is derived from an EMBL/GenBank/DDBJ whole genome shotgun (WGS) entry which is preliminary data.</text>
</comment>
<dbReference type="EMBL" id="JADHEI010000033">
    <property type="protein sequence ID" value="MBF2735417.1"/>
    <property type="molecule type" value="Genomic_DNA"/>
</dbReference>
<keyword evidence="1" id="KW-1133">Transmembrane helix</keyword>
<dbReference type="Proteomes" id="UP000604381">
    <property type="component" value="Unassembled WGS sequence"/>
</dbReference>
<keyword evidence="1" id="KW-0472">Membrane</keyword>
<evidence type="ECO:0000256" key="1">
    <source>
        <dbReference type="SAM" id="Phobius"/>
    </source>
</evidence>
<dbReference type="AlphaFoldDB" id="A0A930UFE8"/>
<keyword evidence="1" id="KW-0812">Transmembrane</keyword>
<organism evidence="2 3">
    <name type="scientific">Candidatus Amphirhobacter heronislandensis</name>
    <dbReference type="NCBI Taxonomy" id="1732024"/>
    <lineage>
        <taxon>Bacteria</taxon>
        <taxon>Pseudomonadati</taxon>
        <taxon>Pseudomonadota</taxon>
        <taxon>Gammaproteobacteria</taxon>
        <taxon>Candidatus Tethybacterales</taxon>
        <taxon>Candidatus Tethybacteraceae</taxon>
        <taxon>Candidatus Amphirhobacter</taxon>
    </lineage>
</organism>
<gene>
    <name evidence="2" type="ORF">ISN26_04990</name>
</gene>
<evidence type="ECO:0000313" key="3">
    <source>
        <dbReference type="Proteomes" id="UP000604381"/>
    </source>
</evidence>
<reference evidence="2" key="1">
    <citation type="submission" date="2020-10" db="EMBL/GenBank/DDBJ databases">
        <title>An improved Amphimedon queenslandica hologenome assembly reveals how three proteobacterial symbionts can extend the metabolic phenotypic of their marine sponge host.</title>
        <authorList>
            <person name="Degnan B."/>
            <person name="Degnan S."/>
            <person name="Xiang X."/>
        </authorList>
    </citation>
    <scope>NUCLEOTIDE SEQUENCE</scope>
    <source>
        <strain evidence="2">AqS2</strain>
    </source>
</reference>
<name>A0A930UFE8_9GAMM</name>
<feature type="transmembrane region" description="Helical" evidence="1">
    <location>
        <begin position="72"/>
        <end position="90"/>
    </location>
</feature>
<proteinExistence type="predicted"/>
<feature type="transmembrane region" description="Helical" evidence="1">
    <location>
        <begin position="29"/>
        <end position="51"/>
    </location>
</feature>
<keyword evidence="3" id="KW-1185">Reference proteome</keyword>
<sequence length="126" mass="13225">MRIAILALAAAAAGLAVQARFGFLDLPFALVYFLQGVTAVNLGLAVSAVVLRERGTSFGPRLAAVCRLLEENAFVLGAGCAATLVCVAFYEAFPPALPVGMACFQCLWLAALPAVRPRRRPPPPRG</sequence>
<accession>A0A930UFE8</accession>
<protein>
    <submittedName>
        <fullName evidence="2">Uncharacterized protein</fullName>
    </submittedName>
</protein>
<evidence type="ECO:0000313" key="2">
    <source>
        <dbReference type="EMBL" id="MBF2735417.1"/>
    </source>
</evidence>